<feature type="compositionally biased region" description="Basic and acidic residues" evidence="3">
    <location>
        <begin position="506"/>
        <end position="523"/>
    </location>
</feature>
<evidence type="ECO:0000256" key="1">
    <source>
        <dbReference type="ARBA" id="ARBA00006795"/>
    </source>
</evidence>
<feature type="compositionally biased region" description="Basic and acidic residues" evidence="3">
    <location>
        <begin position="677"/>
        <end position="687"/>
    </location>
</feature>
<dbReference type="InterPro" id="IPR006768">
    <property type="entry name" value="Cwf19-like_C_dom-1"/>
</dbReference>
<feature type="region of interest" description="Disordered" evidence="3">
    <location>
        <begin position="286"/>
        <end position="427"/>
    </location>
</feature>
<feature type="compositionally biased region" description="Basic and acidic residues" evidence="3">
    <location>
        <begin position="107"/>
        <end position="120"/>
    </location>
</feature>
<dbReference type="PANTHER" id="PTHR12072">
    <property type="entry name" value="CWF19, CELL CYCLE CONTROL PROTEIN"/>
    <property type="match status" value="1"/>
</dbReference>
<evidence type="ECO:0008006" key="8">
    <source>
        <dbReference type="Google" id="ProtNLM"/>
    </source>
</evidence>
<sequence length="1042" mass="114889">MLAGVRFVSQAELKELERKKAAEEAERDKARAELEEEKQQKRRERKEERRRKEETGELTWLAPGVERRFGSETRKAKPAESGSDDSDSHHEDRRRAKKRNGKHRRREGSPDSEKGDDVSDRKKKRGKHPVKDDGKNEDDMVKEVSGKSESTEDKPVVAKITREEAGLDWMTAPGKSIASGTAAPALGPKSEALDETTKLPGGETKPPSSSKELNPYWKTGGEGLPPEANPRLGGGRAKSAVGIGDGGASWRMKALKRAQEAAAREGKDLNEVVQERWDSLGQLTASVASGRAAPAYAHRFAQKDRERRGEEGRPAGNAKKGDGDAKGSEEKERTSTSVKDRGAEEHGRPERDRRSEEHRGAGGDRRLEEQRRPAGERRSDEHKRPERKDDRGYLRDVKSEKSQMRRPAESAPISWRGGARARPMREADAAVLRGAAAAMNQFPNDGNFLAKFKKDAQSKEDEAKGGEGARMEKKRASESERGSNGKQESRGVLGGAERGPPQNGGIREEKESARSALDEERAALRGMVAALAQPSESKDEPVAAGPVRTSPAALPQQESRPEAATRPSEPGTRGEETTAGLSANQAPGLNANQLAAKAMRLKLMGKTEEAEKLLKEAQKLRSVEVVTLPLVDAQGLAAPGAFGSAPIGGASERKPKRVQRYDLDAAGRNPDVPGRNADADGRNEGRPKVKPRFATEQVEEDSGSGSEEEKVPTGLGGLRSAGPQRARYFADDDEKDLKTIVAEAKRGRGADYDQYLAENIVKDQRFKGLADADGEYEHDDGLQMYESREKKGSQKKQAERFHSKQVADARRLQGQQDRCLFCFDNPGKPKHLIVSIGVKVYMMLPPRGTIVPGHCFIVPMAHEVASRHLDEDVWDEVRNFKKCLVKMWASDGKEVLFLETATQLQRQKRHCVVEAVPVPAGVASRQAPLYFKKALDEAESEWSQHNAKKIIDTRGKGLKASIPKNFPYFHVEFGLQGGYAHVIDDEAGWKASFGRDVIAGMLQLPEEDTHGRPKQQSFDQQRKAVLNFSQKWDPHDWTKMLG</sequence>
<dbReference type="AlphaFoldDB" id="A0A1Y1HJX9"/>
<feature type="region of interest" description="Disordered" evidence="3">
    <location>
        <begin position="18"/>
        <end position="245"/>
    </location>
</feature>
<dbReference type="Proteomes" id="UP000054558">
    <property type="component" value="Unassembled WGS sequence"/>
</dbReference>
<feature type="compositionally biased region" description="Basic residues" evidence="3">
    <location>
        <begin position="95"/>
        <end position="106"/>
    </location>
</feature>
<evidence type="ECO:0000259" key="5">
    <source>
        <dbReference type="Pfam" id="PF04677"/>
    </source>
</evidence>
<feature type="compositionally biased region" description="Basic and acidic residues" evidence="3">
    <location>
        <begin position="129"/>
        <end position="165"/>
    </location>
</feature>
<feature type="compositionally biased region" description="Polar residues" evidence="3">
    <location>
        <begin position="579"/>
        <end position="589"/>
    </location>
</feature>
<feature type="compositionally biased region" description="Basic and acidic residues" evidence="3">
    <location>
        <begin position="452"/>
        <end position="489"/>
    </location>
</feature>
<keyword evidence="7" id="KW-1185">Reference proteome</keyword>
<evidence type="ECO:0000313" key="7">
    <source>
        <dbReference type="Proteomes" id="UP000054558"/>
    </source>
</evidence>
<evidence type="ECO:0000313" key="6">
    <source>
        <dbReference type="EMBL" id="GAQ78864.1"/>
    </source>
</evidence>
<name>A0A1Y1HJX9_KLENI</name>
<proteinExistence type="inferred from homology"/>
<dbReference type="OrthoDB" id="2113965at2759"/>
<evidence type="ECO:0000256" key="2">
    <source>
        <dbReference type="SAM" id="Coils"/>
    </source>
</evidence>
<dbReference type="GO" id="GO:0000398">
    <property type="term" value="P:mRNA splicing, via spliceosome"/>
    <property type="evidence" value="ECO:0000318"/>
    <property type="project" value="GO_Central"/>
</dbReference>
<feature type="coiled-coil region" evidence="2">
    <location>
        <begin position="596"/>
        <end position="623"/>
    </location>
</feature>
<dbReference type="InterPro" id="IPR040194">
    <property type="entry name" value="Cwf19-like"/>
</dbReference>
<evidence type="ECO:0000256" key="3">
    <source>
        <dbReference type="SAM" id="MobiDB-lite"/>
    </source>
</evidence>
<reference evidence="6 7" key="1">
    <citation type="journal article" date="2014" name="Nat. Commun.">
        <title>Klebsormidium flaccidum genome reveals primary factors for plant terrestrial adaptation.</title>
        <authorList>
            <person name="Hori K."/>
            <person name="Maruyama F."/>
            <person name="Fujisawa T."/>
            <person name="Togashi T."/>
            <person name="Yamamoto N."/>
            <person name="Seo M."/>
            <person name="Sato S."/>
            <person name="Yamada T."/>
            <person name="Mori H."/>
            <person name="Tajima N."/>
            <person name="Moriyama T."/>
            <person name="Ikeuchi M."/>
            <person name="Watanabe M."/>
            <person name="Wada H."/>
            <person name="Kobayashi K."/>
            <person name="Saito M."/>
            <person name="Masuda T."/>
            <person name="Sasaki-Sekimoto Y."/>
            <person name="Mashiguchi K."/>
            <person name="Awai K."/>
            <person name="Shimojima M."/>
            <person name="Masuda S."/>
            <person name="Iwai M."/>
            <person name="Nobusawa T."/>
            <person name="Narise T."/>
            <person name="Kondo S."/>
            <person name="Saito H."/>
            <person name="Sato R."/>
            <person name="Murakawa M."/>
            <person name="Ihara Y."/>
            <person name="Oshima-Yamada Y."/>
            <person name="Ohtaka K."/>
            <person name="Satoh M."/>
            <person name="Sonobe K."/>
            <person name="Ishii M."/>
            <person name="Ohtani R."/>
            <person name="Kanamori-Sato M."/>
            <person name="Honoki R."/>
            <person name="Miyazaki D."/>
            <person name="Mochizuki H."/>
            <person name="Umetsu J."/>
            <person name="Higashi K."/>
            <person name="Shibata D."/>
            <person name="Kamiya Y."/>
            <person name="Sato N."/>
            <person name="Nakamura Y."/>
            <person name="Tabata S."/>
            <person name="Ida S."/>
            <person name="Kurokawa K."/>
            <person name="Ohta H."/>
        </authorList>
    </citation>
    <scope>NUCLEOTIDE SEQUENCE [LARGE SCALE GENOMIC DNA]</scope>
    <source>
        <strain evidence="6 7">NIES-2285</strain>
    </source>
</reference>
<keyword evidence="2" id="KW-0175">Coiled coil</keyword>
<dbReference type="PANTHER" id="PTHR12072:SF5">
    <property type="entry name" value="CWF19-LIKE PROTEIN 2"/>
    <property type="match status" value="1"/>
</dbReference>
<dbReference type="STRING" id="105231.A0A1Y1HJX9"/>
<feature type="compositionally biased region" description="Basic and acidic residues" evidence="3">
    <location>
        <begin position="18"/>
        <end position="55"/>
    </location>
</feature>
<feature type="region of interest" description="Disordered" evidence="3">
    <location>
        <begin position="441"/>
        <end position="589"/>
    </location>
</feature>
<feature type="compositionally biased region" description="Basic and acidic residues" evidence="3">
    <location>
        <begin position="301"/>
        <end position="408"/>
    </location>
</feature>
<feature type="domain" description="Cwf19-like protein C-terminal" evidence="4">
    <location>
        <begin position="941"/>
        <end position="1038"/>
    </location>
</feature>
<feature type="domain" description="Cwf19-like C-terminal" evidence="5">
    <location>
        <begin position="808"/>
        <end position="932"/>
    </location>
</feature>
<accession>A0A1Y1HJX9</accession>
<dbReference type="InterPro" id="IPR006767">
    <property type="entry name" value="Cwf19-like_C_dom-2"/>
</dbReference>
<feature type="compositionally biased region" description="Basic and acidic residues" evidence="3">
    <location>
        <begin position="65"/>
        <end position="78"/>
    </location>
</feature>
<evidence type="ECO:0000259" key="4">
    <source>
        <dbReference type="Pfam" id="PF04676"/>
    </source>
</evidence>
<dbReference type="GO" id="GO:0071014">
    <property type="term" value="C:post-mRNA release spliceosomal complex"/>
    <property type="evidence" value="ECO:0000318"/>
    <property type="project" value="GO_Central"/>
</dbReference>
<dbReference type="Pfam" id="PF04676">
    <property type="entry name" value="CwfJ_C_2"/>
    <property type="match status" value="1"/>
</dbReference>
<feature type="region of interest" description="Disordered" evidence="3">
    <location>
        <begin position="638"/>
        <end position="721"/>
    </location>
</feature>
<dbReference type="Pfam" id="PF04677">
    <property type="entry name" value="CwfJ_C_1"/>
    <property type="match status" value="1"/>
</dbReference>
<gene>
    <name evidence="6" type="ORF">KFL_000200160</name>
</gene>
<dbReference type="OMA" id="FMKCLTR"/>
<dbReference type="EMBL" id="DF236969">
    <property type="protein sequence ID" value="GAQ78864.1"/>
    <property type="molecule type" value="Genomic_DNA"/>
</dbReference>
<comment type="similarity">
    <text evidence="1">Belongs to the CWF19 family.</text>
</comment>
<organism evidence="6 7">
    <name type="scientific">Klebsormidium nitens</name>
    <name type="common">Green alga</name>
    <name type="synonym">Ulothrix nitens</name>
    <dbReference type="NCBI Taxonomy" id="105231"/>
    <lineage>
        <taxon>Eukaryota</taxon>
        <taxon>Viridiplantae</taxon>
        <taxon>Streptophyta</taxon>
        <taxon>Klebsormidiophyceae</taxon>
        <taxon>Klebsormidiales</taxon>
        <taxon>Klebsormidiaceae</taxon>
        <taxon>Klebsormidium</taxon>
    </lineage>
</organism>
<protein>
    <recommendedName>
        <fullName evidence="8">CWF19-like protein 2</fullName>
    </recommendedName>
</protein>